<evidence type="ECO:0000313" key="2">
    <source>
        <dbReference type="EMBL" id="KAJ3842593.1"/>
    </source>
</evidence>
<keyword evidence="3" id="KW-1185">Reference proteome</keyword>
<accession>A0AA38PH59</accession>
<comment type="caution">
    <text evidence="2">The sequence shown here is derived from an EMBL/GenBank/DDBJ whole genome shotgun (WGS) entry which is preliminary data.</text>
</comment>
<sequence>MPKQETLEDEGLTLPKTNFSSTHSGSIRRHPTFQALHHNLVHKRQRHWPQRYRYSTRPNRYTIEYDVLQKRTAPEELSVPGSARMRNVISQMLPQLLHPTRRYSTGLEARNRHEAHGAPGQCPVVIVADIFGPVIIDADILGQCHTVITSSGVAIPLTRTDIPMGTDTIALPKDTPTISRFNRLSRITTQTRMPVYPNVLGAPIADRNLGHPGIVFDIPLATIALSMNPFLVRRQITPQLALTPYPVSVCQDQAIAFGKSSHPITPVLAAL</sequence>
<gene>
    <name evidence="2" type="ORF">F5878DRAFT_638750</name>
</gene>
<proteinExistence type="predicted"/>
<name>A0AA38PH59_9AGAR</name>
<dbReference type="Proteomes" id="UP001163846">
    <property type="component" value="Unassembled WGS sequence"/>
</dbReference>
<reference evidence="2" key="1">
    <citation type="submission" date="2022-08" db="EMBL/GenBank/DDBJ databases">
        <authorList>
            <consortium name="DOE Joint Genome Institute"/>
            <person name="Min B."/>
            <person name="Riley R."/>
            <person name="Sierra-Patev S."/>
            <person name="Naranjo-Ortiz M."/>
            <person name="Looney B."/>
            <person name="Konkel Z."/>
            <person name="Slot J.C."/>
            <person name="Sakamoto Y."/>
            <person name="Steenwyk J.L."/>
            <person name="Rokas A."/>
            <person name="Carro J."/>
            <person name="Camarero S."/>
            <person name="Ferreira P."/>
            <person name="Molpeceres G."/>
            <person name="Ruiz-Duenas F.J."/>
            <person name="Serrano A."/>
            <person name="Henrissat B."/>
            <person name="Drula E."/>
            <person name="Hughes K.W."/>
            <person name="Mata J.L."/>
            <person name="Ishikawa N.K."/>
            <person name="Vargas-Isla R."/>
            <person name="Ushijima S."/>
            <person name="Smith C.A."/>
            <person name="Ahrendt S."/>
            <person name="Andreopoulos W."/>
            <person name="He G."/>
            <person name="Labutti K."/>
            <person name="Lipzen A."/>
            <person name="Ng V."/>
            <person name="Sandor L."/>
            <person name="Barry K."/>
            <person name="Martinez A.T."/>
            <person name="Xiao Y."/>
            <person name="Gibbons J.G."/>
            <person name="Terashima K."/>
            <person name="Hibbett D.S."/>
            <person name="Grigoriev I.V."/>
        </authorList>
    </citation>
    <scope>NUCLEOTIDE SEQUENCE</scope>
    <source>
        <strain evidence="2">TFB9207</strain>
    </source>
</reference>
<organism evidence="2 3">
    <name type="scientific">Lentinula raphanica</name>
    <dbReference type="NCBI Taxonomy" id="153919"/>
    <lineage>
        <taxon>Eukaryota</taxon>
        <taxon>Fungi</taxon>
        <taxon>Dikarya</taxon>
        <taxon>Basidiomycota</taxon>
        <taxon>Agaricomycotina</taxon>
        <taxon>Agaricomycetes</taxon>
        <taxon>Agaricomycetidae</taxon>
        <taxon>Agaricales</taxon>
        <taxon>Marasmiineae</taxon>
        <taxon>Omphalotaceae</taxon>
        <taxon>Lentinula</taxon>
    </lineage>
</organism>
<feature type="compositionally biased region" description="Polar residues" evidence="1">
    <location>
        <begin position="15"/>
        <end position="25"/>
    </location>
</feature>
<dbReference type="AlphaFoldDB" id="A0AA38PH59"/>
<feature type="region of interest" description="Disordered" evidence="1">
    <location>
        <begin position="1"/>
        <end position="27"/>
    </location>
</feature>
<protein>
    <submittedName>
        <fullName evidence="2">Uncharacterized protein</fullName>
    </submittedName>
</protein>
<evidence type="ECO:0000256" key="1">
    <source>
        <dbReference type="SAM" id="MobiDB-lite"/>
    </source>
</evidence>
<dbReference type="EMBL" id="MU806001">
    <property type="protein sequence ID" value="KAJ3842593.1"/>
    <property type="molecule type" value="Genomic_DNA"/>
</dbReference>
<evidence type="ECO:0000313" key="3">
    <source>
        <dbReference type="Proteomes" id="UP001163846"/>
    </source>
</evidence>